<reference evidence="1" key="1">
    <citation type="submission" date="2023-04" db="EMBL/GenBank/DDBJ databases">
        <authorList>
            <person name="Vijverberg K."/>
            <person name="Xiong W."/>
            <person name="Schranz E."/>
        </authorList>
    </citation>
    <scope>NUCLEOTIDE SEQUENCE</scope>
</reference>
<dbReference type="AlphaFoldDB" id="A0AA35VHX0"/>
<proteinExistence type="predicted"/>
<dbReference type="EMBL" id="OX465077">
    <property type="protein sequence ID" value="CAI9269049.1"/>
    <property type="molecule type" value="Genomic_DNA"/>
</dbReference>
<evidence type="ECO:0000313" key="1">
    <source>
        <dbReference type="EMBL" id="CAI9269049.1"/>
    </source>
</evidence>
<accession>A0AA35VHX0</accession>
<dbReference type="Proteomes" id="UP001177003">
    <property type="component" value="Chromosome 1"/>
</dbReference>
<protein>
    <submittedName>
        <fullName evidence="1">Uncharacterized protein</fullName>
    </submittedName>
</protein>
<keyword evidence="2" id="KW-1185">Reference proteome</keyword>
<organism evidence="1 2">
    <name type="scientific">Lactuca saligna</name>
    <name type="common">Willowleaf lettuce</name>
    <dbReference type="NCBI Taxonomy" id="75948"/>
    <lineage>
        <taxon>Eukaryota</taxon>
        <taxon>Viridiplantae</taxon>
        <taxon>Streptophyta</taxon>
        <taxon>Embryophyta</taxon>
        <taxon>Tracheophyta</taxon>
        <taxon>Spermatophyta</taxon>
        <taxon>Magnoliopsida</taxon>
        <taxon>eudicotyledons</taxon>
        <taxon>Gunneridae</taxon>
        <taxon>Pentapetalae</taxon>
        <taxon>asterids</taxon>
        <taxon>campanulids</taxon>
        <taxon>Asterales</taxon>
        <taxon>Asteraceae</taxon>
        <taxon>Cichorioideae</taxon>
        <taxon>Cichorieae</taxon>
        <taxon>Lactucinae</taxon>
        <taxon>Lactuca</taxon>
    </lineage>
</organism>
<name>A0AA35VHX0_LACSI</name>
<sequence length="118" mass="13730">MIINRPLLVQFTGEEEAAITTIFLPAFIYSTLKQLTVAFSLLLHQHHRNLDYLRFPFFFFNKSHTYDRFLPSWENDRAIFPCFPSLRFPSTTELQGYHLVATAVSDAGHHTSHSDKKN</sequence>
<evidence type="ECO:0000313" key="2">
    <source>
        <dbReference type="Proteomes" id="UP001177003"/>
    </source>
</evidence>
<gene>
    <name evidence="1" type="ORF">LSALG_LOCUS9442</name>
</gene>